<dbReference type="EMBL" id="BAAAJE010000024">
    <property type="protein sequence ID" value="GAA1158133.1"/>
    <property type="molecule type" value="Genomic_DNA"/>
</dbReference>
<dbReference type="InterPro" id="IPR051310">
    <property type="entry name" value="MCP_chemotaxis"/>
</dbReference>
<keyword evidence="8" id="KW-1185">Reference proteome</keyword>
<comment type="similarity">
    <text evidence="2">Belongs to the methyl-accepting chemotaxis (MCP) protein family.</text>
</comment>
<feature type="coiled-coil region" evidence="4">
    <location>
        <begin position="190"/>
        <end position="229"/>
    </location>
</feature>
<keyword evidence="5" id="KW-0472">Membrane</keyword>
<feature type="transmembrane region" description="Helical" evidence="5">
    <location>
        <begin position="84"/>
        <end position="105"/>
    </location>
</feature>
<organism evidence="7 8">
    <name type="scientific">Nocardioides aquiterrae</name>
    <dbReference type="NCBI Taxonomy" id="203799"/>
    <lineage>
        <taxon>Bacteria</taxon>
        <taxon>Bacillati</taxon>
        <taxon>Actinomycetota</taxon>
        <taxon>Actinomycetes</taxon>
        <taxon>Propionibacteriales</taxon>
        <taxon>Nocardioidaceae</taxon>
        <taxon>Nocardioides</taxon>
    </lineage>
</organism>
<evidence type="ECO:0000256" key="1">
    <source>
        <dbReference type="ARBA" id="ARBA00022500"/>
    </source>
</evidence>
<dbReference type="Gene3D" id="1.10.287.950">
    <property type="entry name" value="Methyl-accepting chemotaxis protein"/>
    <property type="match status" value="1"/>
</dbReference>
<keyword evidence="3" id="KW-0807">Transducer</keyword>
<evidence type="ECO:0000313" key="7">
    <source>
        <dbReference type="EMBL" id="GAA1158133.1"/>
    </source>
</evidence>
<feature type="transmembrane region" description="Helical" evidence="5">
    <location>
        <begin position="21"/>
        <end position="42"/>
    </location>
</feature>
<gene>
    <name evidence="7" type="ORF">GCM10009606_40050</name>
</gene>
<evidence type="ECO:0000256" key="5">
    <source>
        <dbReference type="SAM" id="Phobius"/>
    </source>
</evidence>
<feature type="transmembrane region" description="Helical" evidence="5">
    <location>
        <begin position="125"/>
        <end position="151"/>
    </location>
</feature>
<feature type="transmembrane region" description="Helical" evidence="5">
    <location>
        <begin position="57"/>
        <end position="77"/>
    </location>
</feature>
<dbReference type="SMART" id="SM00283">
    <property type="entry name" value="MA"/>
    <property type="match status" value="1"/>
</dbReference>
<evidence type="ECO:0000259" key="6">
    <source>
        <dbReference type="PROSITE" id="PS50111"/>
    </source>
</evidence>
<dbReference type="PANTHER" id="PTHR43531:SF11">
    <property type="entry name" value="METHYL-ACCEPTING CHEMOTAXIS PROTEIN 3"/>
    <property type="match status" value="1"/>
</dbReference>
<comment type="caution">
    <text evidence="7">The sequence shown here is derived from an EMBL/GenBank/DDBJ whole genome shotgun (WGS) entry which is preliminary data.</text>
</comment>
<accession>A0ABP4FA24</accession>
<dbReference type="PANTHER" id="PTHR43531">
    <property type="entry name" value="PROTEIN ICFG"/>
    <property type="match status" value="1"/>
</dbReference>
<name>A0ABP4FA24_9ACTN</name>
<evidence type="ECO:0000256" key="4">
    <source>
        <dbReference type="SAM" id="Coils"/>
    </source>
</evidence>
<dbReference type="InterPro" id="IPR004089">
    <property type="entry name" value="MCPsignal_dom"/>
</dbReference>
<keyword evidence="1" id="KW-0145">Chemotaxis</keyword>
<protein>
    <recommendedName>
        <fullName evidence="6">Methyl-accepting transducer domain-containing protein</fullName>
    </recommendedName>
</protein>
<proteinExistence type="inferred from homology"/>
<dbReference type="Proteomes" id="UP001499979">
    <property type="component" value="Unassembled WGS sequence"/>
</dbReference>
<evidence type="ECO:0000256" key="2">
    <source>
        <dbReference type="ARBA" id="ARBA00029447"/>
    </source>
</evidence>
<reference evidence="8" key="1">
    <citation type="journal article" date="2019" name="Int. J. Syst. Evol. Microbiol.">
        <title>The Global Catalogue of Microorganisms (GCM) 10K type strain sequencing project: providing services to taxonomists for standard genome sequencing and annotation.</title>
        <authorList>
            <consortium name="The Broad Institute Genomics Platform"/>
            <consortium name="The Broad Institute Genome Sequencing Center for Infectious Disease"/>
            <person name="Wu L."/>
            <person name="Ma J."/>
        </authorList>
    </citation>
    <scope>NUCLEOTIDE SEQUENCE [LARGE SCALE GENOMIC DNA]</scope>
    <source>
        <strain evidence="8">JCM 11813</strain>
    </source>
</reference>
<dbReference type="PROSITE" id="PS50111">
    <property type="entry name" value="CHEMOTAXIS_TRANSDUC_2"/>
    <property type="match status" value="1"/>
</dbReference>
<evidence type="ECO:0000313" key="8">
    <source>
        <dbReference type="Proteomes" id="UP001499979"/>
    </source>
</evidence>
<dbReference type="SUPFAM" id="SSF58104">
    <property type="entry name" value="Methyl-accepting chemotaxis protein (MCP) signaling domain"/>
    <property type="match status" value="1"/>
</dbReference>
<keyword evidence="5" id="KW-0812">Transmembrane</keyword>
<feature type="transmembrane region" description="Helical" evidence="5">
    <location>
        <begin position="163"/>
        <end position="182"/>
    </location>
</feature>
<dbReference type="Pfam" id="PF00015">
    <property type="entry name" value="MCPsignal"/>
    <property type="match status" value="1"/>
</dbReference>
<sequence length="439" mass="45822">MTSTWLPRGASLSEAEFRTRHTALSLVLLFHLPLLGSLALWWHPDGGLSGADGCGCGWVPIAGMAAIVVLLAIGQVAKSQAARAAAVSAGLILSSCVLVHISGGMTDLHLHFFVTVALAALYQTWTPFLLAIVIVAVHHIGMSLIDATMVFSDPRAQAHPIPFALLHAVLLLAECVALAVSWKFTETAEQARLAEQQLAEETRLQRLEAQEALAEEQRLTAERAEAELVARQEWAADITRRLEALNRAGETLRVAVVESETVMSSVVTAAGEIGTTAAGAATSADAASSGVADSNAMMRRLEGSAAQIADIARAITGIAEQTNLLALNATIEAARAGEAGRGFAVVAGEVKELASETARATEMIEGVVKEVQTGTRDVLASAEKIEVVVAEVARAQATIAAAAAAQMEAADTARRSIGDVAQTTQQITDEVALLAHAQG</sequence>
<feature type="domain" description="Methyl-accepting transducer" evidence="6">
    <location>
        <begin position="220"/>
        <end position="439"/>
    </location>
</feature>
<evidence type="ECO:0000256" key="3">
    <source>
        <dbReference type="PROSITE-ProRule" id="PRU00284"/>
    </source>
</evidence>
<keyword evidence="5" id="KW-1133">Transmembrane helix</keyword>
<keyword evidence="4" id="KW-0175">Coiled coil</keyword>